<evidence type="ECO:0008006" key="3">
    <source>
        <dbReference type="Google" id="ProtNLM"/>
    </source>
</evidence>
<name>A0A067T3Y4_GALM3</name>
<dbReference type="OrthoDB" id="3070090at2759"/>
<dbReference type="HOGENOM" id="CLU_045278_1_0_1"/>
<dbReference type="AlphaFoldDB" id="A0A067T3Y4"/>
<reference evidence="2" key="1">
    <citation type="journal article" date="2014" name="Proc. Natl. Acad. Sci. U.S.A.">
        <title>Extensive sampling of basidiomycete genomes demonstrates inadequacy of the white-rot/brown-rot paradigm for wood decay fungi.</title>
        <authorList>
            <person name="Riley R."/>
            <person name="Salamov A.A."/>
            <person name="Brown D.W."/>
            <person name="Nagy L.G."/>
            <person name="Floudas D."/>
            <person name="Held B.W."/>
            <person name="Levasseur A."/>
            <person name="Lombard V."/>
            <person name="Morin E."/>
            <person name="Otillar R."/>
            <person name="Lindquist E.A."/>
            <person name="Sun H."/>
            <person name="LaButti K.M."/>
            <person name="Schmutz J."/>
            <person name="Jabbour D."/>
            <person name="Luo H."/>
            <person name="Baker S.E."/>
            <person name="Pisabarro A.G."/>
            <person name="Walton J.D."/>
            <person name="Blanchette R.A."/>
            <person name="Henrissat B."/>
            <person name="Martin F."/>
            <person name="Cullen D."/>
            <person name="Hibbett D.S."/>
            <person name="Grigoriev I.V."/>
        </authorList>
    </citation>
    <scope>NUCLEOTIDE SEQUENCE [LARGE SCALE GENOMIC DNA]</scope>
    <source>
        <strain evidence="2">CBS 339.88</strain>
    </source>
</reference>
<evidence type="ECO:0000313" key="1">
    <source>
        <dbReference type="EMBL" id="KDR74644.1"/>
    </source>
</evidence>
<organism evidence="1 2">
    <name type="scientific">Galerina marginata (strain CBS 339.88)</name>
    <dbReference type="NCBI Taxonomy" id="685588"/>
    <lineage>
        <taxon>Eukaryota</taxon>
        <taxon>Fungi</taxon>
        <taxon>Dikarya</taxon>
        <taxon>Basidiomycota</taxon>
        <taxon>Agaricomycotina</taxon>
        <taxon>Agaricomycetes</taxon>
        <taxon>Agaricomycetidae</taxon>
        <taxon>Agaricales</taxon>
        <taxon>Agaricineae</taxon>
        <taxon>Strophariaceae</taxon>
        <taxon>Galerina</taxon>
    </lineage>
</organism>
<keyword evidence="2" id="KW-1185">Reference proteome</keyword>
<dbReference type="Gene3D" id="3.80.10.10">
    <property type="entry name" value="Ribonuclease Inhibitor"/>
    <property type="match status" value="1"/>
</dbReference>
<dbReference type="EMBL" id="KL142382">
    <property type="protein sequence ID" value="KDR74644.1"/>
    <property type="molecule type" value="Genomic_DNA"/>
</dbReference>
<proteinExistence type="predicted"/>
<sequence length="412" mass="47334">MPTGFAPFSNLSQELVEEIVDALVDTQESDLHISNLCACALVCRSFRHRAQKYIFYSMTLLGLKTEANCRERVDSFHEILQKNPRIASYIRRLRFDMDDTAKWVFEDPLLLQIMELVTKTWVVGTKLELSIFAWSEDFHFTDNRTFETRFVKPFVTPFITSLDLHYVYDVPLTLFSHCPHLVDLSLIWVTVEASPRFNVIAVDQSLRSRPHKFTFQSLDSSFRALSATCIDFSHLQYLSASGYLSDEIPDLNFILEASSSSLKCLELEFDELEGHLSTVWDLSRIPNLTQLTLSMVNLDTVDDEDPFADLCNLLRTTCSEKTKINTIALGFMGKLDASWKLSAYLEKLETGRPLSTVLAKIAEKKPLEVKIRLDLTAEAERIEELETWIADNSRLMRKLSPNVSQEYDYKLH</sequence>
<dbReference type="InterPro" id="IPR032675">
    <property type="entry name" value="LRR_dom_sf"/>
</dbReference>
<gene>
    <name evidence="1" type="ORF">GALMADRAFT_559331</name>
</gene>
<protein>
    <recommendedName>
        <fullName evidence="3">F-box domain-containing protein</fullName>
    </recommendedName>
</protein>
<dbReference type="Proteomes" id="UP000027222">
    <property type="component" value="Unassembled WGS sequence"/>
</dbReference>
<evidence type="ECO:0000313" key="2">
    <source>
        <dbReference type="Proteomes" id="UP000027222"/>
    </source>
</evidence>
<dbReference type="SUPFAM" id="SSF52047">
    <property type="entry name" value="RNI-like"/>
    <property type="match status" value="1"/>
</dbReference>
<accession>A0A067T3Y4</accession>